<accession>A0ABY4KGB9</accession>
<dbReference type="RefSeq" id="WP_248435322.1">
    <property type="nucleotide sequence ID" value="NZ_CP096205.1"/>
</dbReference>
<evidence type="ECO:0000313" key="2">
    <source>
        <dbReference type="Proteomes" id="UP000830583"/>
    </source>
</evidence>
<gene>
    <name evidence="1" type="ORF">M0M57_03220</name>
</gene>
<evidence type="ECO:0000313" key="1">
    <source>
        <dbReference type="EMBL" id="UPQ79851.1"/>
    </source>
</evidence>
<dbReference type="Proteomes" id="UP000830583">
    <property type="component" value="Chromosome"/>
</dbReference>
<dbReference type="EMBL" id="CP096205">
    <property type="protein sequence ID" value="UPQ79851.1"/>
    <property type="molecule type" value="Genomic_DNA"/>
</dbReference>
<name>A0ABY4KGB9_9FLAO</name>
<organism evidence="1 2">
    <name type="scientific">Flavobacterium azooxidireducens</name>
    <dbReference type="NCBI Taxonomy" id="1871076"/>
    <lineage>
        <taxon>Bacteria</taxon>
        <taxon>Pseudomonadati</taxon>
        <taxon>Bacteroidota</taxon>
        <taxon>Flavobacteriia</taxon>
        <taxon>Flavobacteriales</taxon>
        <taxon>Flavobacteriaceae</taxon>
        <taxon>Flavobacterium</taxon>
    </lineage>
</organism>
<proteinExistence type="predicted"/>
<dbReference type="InterPro" id="IPR029470">
    <property type="entry name" value="PDDEXK_4"/>
</dbReference>
<keyword evidence="2" id="KW-1185">Reference proteome</keyword>
<protein>
    <submittedName>
        <fullName evidence="1">PD-(D/E)XK nuclease family protein</fullName>
    </submittedName>
</protein>
<sequence>MHQLNLLLKQLEIIQNKYDQFAEKSGEHYNVFDILGVRANELIHSAIIGNLLNVKGKHGQKDVFLKLFINEIRNKFNKSFEDDIRNQIISNFQTEKAYLKIEKFAGKVDLIKDYGGRLDIYLYDGKNEIIIENKINAGDQEKQLLRYSKFNSKAPLLYLTLDGKEPSTNSKNDLSVTNQFICISYKVEIKNWLEKCIKEMVNKPVIRETLNQYLYLINSLTNQLPNDHKMEVKALIKQNLRESQMIVSHFEEAKNNVILEFWENYILTLIKHFPNWIIEKAPSDFHEPYYYILMHQKNNNAYFYTRYNTKGGEITYGIIANLKHRNLPFEEVHRQLKINQALGKFSIVWKNEENFSFKTIDDLISIQINPKDVEKRLTDNLQEFISFNIYNYEKILEFINSTIKI</sequence>
<reference evidence="1" key="1">
    <citation type="submission" date="2022-04" db="EMBL/GenBank/DDBJ databases">
        <title>Consumption of N2O by Flavobacterium azooxidireducens sp. nov. isolated from Decomposing Leaf Litter of Phragmites australis (Cav.).</title>
        <authorList>
            <person name="Behrendt U."/>
            <person name="Spanner T."/>
            <person name="Augustin J."/>
            <person name="Horn M.A."/>
            <person name="Kolb S."/>
            <person name="Ulrich A."/>
        </authorList>
    </citation>
    <scope>NUCLEOTIDE SEQUENCE</scope>
    <source>
        <strain evidence="1">IGB 4-14</strain>
    </source>
</reference>
<dbReference type="Pfam" id="PF14281">
    <property type="entry name" value="PDDEXK_4"/>
    <property type="match status" value="1"/>
</dbReference>